<dbReference type="SUPFAM" id="SSF52540">
    <property type="entry name" value="P-loop containing nucleoside triphosphate hydrolases"/>
    <property type="match status" value="1"/>
</dbReference>
<dbReference type="EMBL" id="MU152474">
    <property type="protein sequence ID" value="KAF9440507.1"/>
    <property type="molecule type" value="Genomic_DNA"/>
</dbReference>
<dbReference type="OrthoDB" id="5106486at2759"/>
<dbReference type="Gene3D" id="3.40.50.300">
    <property type="entry name" value="P-loop containing nucleotide triphosphate hydrolases"/>
    <property type="match status" value="1"/>
</dbReference>
<comment type="caution">
    <text evidence="3">The sequence shown here is derived from an EMBL/GenBank/DDBJ whole genome shotgun (WGS) entry which is preliminary data.</text>
</comment>
<sequence>MFQGSSNFKAKNNTFIDEYTNTNNTTNITNIQNETHTYRKYRGIDMLLKASTPEALHDSSECNKPGCFEGTRDEYIRNITGWGRGDWKARQARVLWLEGPAGVGKSAVAQTCAQDMGTRLGATFFFSRHNGWNKPTKFLPTIVYQLTTKYPAYRDYIDAIVLRDPLILEKSI</sequence>
<name>A0A9P5WXX3_9AGAR</name>
<dbReference type="Pfam" id="PF24883">
    <property type="entry name" value="NPHP3_N"/>
    <property type="match status" value="1"/>
</dbReference>
<gene>
    <name evidence="3" type="ORF">P691DRAFT_715569</name>
</gene>
<proteinExistence type="predicted"/>
<evidence type="ECO:0000313" key="3">
    <source>
        <dbReference type="EMBL" id="KAF9440507.1"/>
    </source>
</evidence>
<feature type="domain" description="Nephrocystin 3-like N-terminal" evidence="2">
    <location>
        <begin position="86"/>
        <end position="160"/>
    </location>
</feature>
<dbReference type="Proteomes" id="UP000807342">
    <property type="component" value="Unassembled WGS sequence"/>
</dbReference>
<keyword evidence="1" id="KW-0677">Repeat</keyword>
<evidence type="ECO:0000259" key="2">
    <source>
        <dbReference type="Pfam" id="PF24883"/>
    </source>
</evidence>
<feature type="non-terminal residue" evidence="3">
    <location>
        <position position="172"/>
    </location>
</feature>
<evidence type="ECO:0000256" key="1">
    <source>
        <dbReference type="ARBA" id="ARBA00022737"/>
    </source>
</evidence>
<accession>A0A9P5WXX3</accession>
<dbReference type="InterPro" id="IPR027417">
    <property type="entry name" value="P-loop_NTPase"/>
</dbReference>
<reference evidence="3" key="1">
    <citation type="submission" date="2020-11" db="EMBL/GenBank/DDBJ databases">
        <authorList>
            <consortium name="DOE Joint Genome Institute"/>
            <person name="Ahrendt S."/>
            <person name="Riley R."/>
            <person name="Andreopoulos W."/>
            <person name="Labutti K."/>
            <person name="Pangilinan J."/>
            <person name="Ruiz-Duenas F.J."/>
            <person name="Barrasa J.M."/>
            <person name="Sanchez-Garcia M."/>
            <person name="Camarero S."/>
            <person name="Miyauchi S."/>
            <person name="Serrano A."/>
            <person name="Linde D."/>
            <person name="Babiker R."/>
            <person name="Drula E."/>
            <person name="Ayuso-Fernandez I."/>
            <person name="Pacheco R."/>
            <person name="Padilla G."/>
            <person name="Ferreira P."/>
            <person name="Barriuso J."/>
            <person name="Kellner H."/>
            <person name="Castanera R."/>
            <person name="Alfaro M."/>
            <person name="Ramirez L."/>
            <person name="Pisabarro A.G."/>
            <person name="Kuo A."/>
            <person name="Tritt A."/>
            <person name="Lipzen A."/>
            <person name="He G."/>
            <person name="Yan M."/>
            <person name="Ng V."/>
            <person name="Cullen D."/>
            <person name="Martin F."/>
            <person name="Rosso M.-N."/>
            <person name="Henrissat B."/>
            <person name="Hibbett D."/>
            <person name="Martinez A.T."/>
            <person name="Grigoriev I.V."/>
        </authorList>
    </citation>
    <scope>NUCLEOTIDE SEQUENCE</scope>
    <source>
        <strain evidence="3">MF-IS2</strain>
    </source>
</reference>
<protein>
    <recommendedName>
        <fullName evidence="2">Nephrocystin 3-like N-terminal domain-containing protein</fullName>
    </recommendedName>
</protein>
<evidence type="ECO:0000313" key="4">
    <source>
        <dbReference type="Proteomes" id="UP000807342"/>
    </source>
</evidence>
<dbReference type="InterPro" id="IPR056884">
    <property type="entry name" value="NPHP3-like_N"/>
</dbReference>
<organism evidence="3 4">
    <name type="scientific">Macrolepiota fuliginosa MF-IS2</name>
    <dbReference type="NCBI Taxonomy" id="1400762"/>
    <lineage>
        <taxon>Eukaryota</taxon>
        <taxon>Fungi</taxon>
        <taxon>Dikarya</taxon>
        <taxon>Basidiomycota</taxon>
        <taxon>Agaricomycotina</taxon>
        <taxon>Agaricomycetes</taxon>
        <taxon>Agaricomycetidae</taxon>
        <taxon>Agaricales</taxon>
        <taxon>Agaricineae</taxon>
        <taxon>Agaricaceae</taxon>
        <taxon>Macrolepiota</taxon>
    </lineage>
</organism>
<keyword evidence="4" id="KW-1185">Reference proteome</keyword>
<dbReference type="AlphaFoldDB" id="A0A9P5WXX3"/>